<feature type="compositionally biased region" description="Polar residues" evidence="5">
    <location>
        <begin position="397"/>
        <end position="414"/>
    </location>
</feature>
<feature type="compositionally biased region" description="Basic and acidic residues" evidence="5">
    <location>
        <begin position="472"/>
        <end position="484"/>
    </location>
</feature>
<dbReference type="Proteomes" id="UP000626092">
    <property type="component" value="Unassembled WGS sequence"/>
</dbReference>
<dbReference type="Pfam" id="PF00439">
    <property type="entry name" value="Bromodomain"/>
    <property type="match status" value="1"/>
</dbReference>
<dbReference type="InterPro" id="IPR001005">
    <property type="entry name" value="SANT/Myb"/>
</dbReference>
<dbReference type="GO" id="GO:0005634">
    <property type="term" value="C:nucleus"/>
    <property type="evidence" value="ECO:0007669"/>
    <property type="project" value="UniProtKB-SubCell"/>
</dbReference>
<evidence type="ECO:0000313" key="9">
    <source>
        <dbReference type="EMBL" id="KAF7152730.1"/>
    </source>
</evidence>
<evidence type="ECO:0000313" key="10">
    <source>
        <dbReference type="Proteomes" id="UP000626092"/>
    </source>
</evidence>
<evidence type="ECO:0000256" key="2">
    <source>
        <dbReference type="ARBA" id="ARBA00023117"/>
    </source>
</evidence>
<comment type="caution">
    <text evidence="9">The sequence shown here is derived from an EMBL/GenBank/DDBJ whole genome shotgun (WGS) entry which is preliminary data.</text>
</comment>
<evidence type="ECO:0000259" key="7">
    <source>
        <dbReference type="PROSITE" id="PS50090"/>
    </source>
</evidence>
<dbReference type="PROSITE" id="PS51294">
    <property type="entry name" value="HTH_MYB"/>
    <property type="match status" value="1"/>
</dbReference>
<proteinExistence type="predicted"/>
<evidence type="ECO:0000259" key="8">
    <source>
        <dbReference type="PROSITE" id="PS51294"/>
    </source>
</evidence>
<dbReference type="Gene3D" id="1.10.10.60">
    <property type="entry name" value="Homeodomain-like"/>
    <property type="match status" value="1"/>
</dbReference>
<evidence type="ECO:0000256" key="3">
    <source>
        <dbReference type="ARBA" id="ARBA00023242"/>
    </source>
</evidence>
<gene>
    <name evidence="9" type="ORF">RHSIM_Rhsim01G0132800</name>
</gene>
<dbReference type="EMBL" id="WJXA01000001">
    <property type="protein sequence ID" value="KAF7152730.1"/>
    <property type="molecule type" value="Genomic_DNA"/>
</dbReference>
<feature type="domain" description="Bromo" evidence="6">
    <location>
        <begin position="303"/>
        <end position="375"/>
    </location>
</feature>
<sequence>MPTEAELTWTTWEELLLACAVKRHGTKDWGSVAMELQARSSLSLLFTSQVCKNKYDDLRRRFTENETDDTIPWLEELRKLRVSELRQEVHRYDLSIQSLQLKVKSLEEERERSLKENENDDGEPDLGKNLEEERSANEKNDDARAPEERLPELAVGDVSDRENRSFNESSSTANRPAGLEGRAEPEPVGTSGFKPDPVPSDSKPASEDSYNDSSSTVAAKQAAAAKVSREKKGGELAGLRDSVEGSKDGMKESSDVQSSASLTRKRRREKEVSGGGKPVVSPATIKREGVKSEPLVGLLDIIRSHKHGSMFERRLEYQIHRDEYKNMVRTHMDLETIRTRLENGSYSSCTTKFYRDLLLLFTNAIVFFPKASIESVTAHELRDLVLEEVKKQESTQRSHSSSPDPAPSNPTSLETKPDPRKPESLLAKDKSSGPILVCRKRSSISAKTSHAKPTDGKPNLNPNAPAKNSSNLKREESRKKDERPATGTRSTRSNKGSQTITSPPDSKTNSLAGKAGNVMRNGKKKKKKNEVAAAAVKKQGAADFLRRIKRNSPLKSGGGEGNSGGGRRENMKRGDGRKEAPLVKSGGSRKRRKEESSPLKQRGAGKPSRKGPAEGGGRKRGREGGGAEAGSKQTRKRSRR</sequence>
<feature type="region of interest" description="Disordered" evidence="5">
    <location>
        <begin position="110"/>
        <end position="282"/>
    </location>
</feature>
<feature type="domain" description="HTH myb-type" evidence="8">
    <location>
        <begin position="1"/>
        <end position="63"/>
    </location>
</feature>
<dbReference type="InterPro" id="IPR009057">
    <property type="entry name" value="Homeodomain-like_sf"/>
</dbReference>
<protein>
    <recommendedName>
        <fullName evidence="11">Bromo domain-containing protein</fullName>
    </recommendedName>
</protein>
<accession>A0A834LYG3</accession>
<dbReference type="SMART" id="SM00297">
    <property type="entry name" value="BROMO"/>
    <property type="match status" value="1"/>
</dbReference>
<dbReference type="CDD" id="cd04369">
    <property type="entry name" value="Bromodomain"/>
    <property type="match status" value="1"/>
</dbReference>
<feature type="compositionally biased region" description="Basic and acidic residues" evidence="5">
    <location>
        <begin position="125"/>
        <end position="151"/>
    </location>
</feature>
<evidence type="ECO:0000259" key="6">
    <source>
        <dbReference type="PROSITE" id="PS50014"/>
    </source>
</evidence>
<keyword evidence="2 4" id="KW-0103">Bromodomain</keyword>
<feature type="compositionally biased region" description="Basic and acidic residues" evidence="5">
    <location>
        <begin position="415"/>
        <end position="431"/>
    </location>
</feature>
<dbReference type="InterPro" id="IPR036427">
    <property type="entry name" value="Bromodomain-like_sf"/>
</dbReference>
<dbReference type="SUPFAM" id="SSF47370">
    <property type="entry name" value="Bromodomain"/>
    <property type="match status" value="1"/>
</dbReference>
<dbReference type="PANTHER" id="PTHR37888">
    <property type="entry name" value="DNA-BINDING BROMODOMAIN-CONTAINING PROTEIN"/>
    <property type="match status" value="1"/>
</dbReference>
<keyword evidence="10" id="KW-1185">Reference proteome</keyword>
<dbReference type="SUPFAM" id="SSF46689">
    <property type="entry name" value="Homeodomain-like"/>
    <property type="match status" value="1"/>
</dbReference>
<feature type="compositionally biased region" description="Low complexity" evidence="5">
    <location>
        <begin position="531"/>
        <end position="542"/>
    </location>
</feature>
<feature type="compositionally biased region" description="Basic and acidic residues" evidence="5">
    <location>
        <begin position="241"/>
        <end position="254"/>
    </location>
</feature>
<dbReference type="AlphaFoldDB" id="A0A834LYG3"/>
<dbReference type="SMART" id="SM00717">
    <property type="entry name" value="SANT"/>
    <property type="match status" value="1"/>
</dbReference>
<feature type="region of interest" description="Disordered" evidence="5">
    <location>
        <begin position="390"/>
        <end position="640"/>
    </location>
</feature>
<dbReference type="PROSITE" id="PS50014">
    <property type="entry name" value="BROMODOMAIN_2"/>
    <property type="match status" value="1"/>
</dbReference>
<feature type="compositionally biased region" description="Gly residues" evidence="5">
    <location>
        <begin position="556"/>
        <end position="565"/>
    </location>
</feature>
<evidence type="ECO:0000256" key="1">
    <source>
        <dbReference type="ARBA" id="ARBA00004123"/>
    </source>
</evidence>
<dbReference type="PROSITE" id="PS50090">
    <property type="entry name" value="MYB_LIKE"/>
    <property type="match status" value="1"/>
</dbReference>
<dbReference type="InterPro" id="IPR017930">
    <property type="entry name" value="Myb_dom"/>
</dbReference>
<feature type="compositionally biased region" description="Basic and acidic residues" evidence="5">
    <location>
        <begin position="566"/>
        <end position="581"/>
    </location>
</feature>
<name>A0A834LYG3_RHOSS</name>
<feature type="compositionally biased region" description="Polar residues" evidence="5">
    <location>
        <begin position="487"/>
        <end position="511"/>
    </location>
</feature>
<dbReference type="CDD" id="cd00167">
    <property type="entry name" value="SANT"/>
    <property type="match status" value="1"/>
</dbReference>
<comment type="subcellular location">
    <subcellularLocation>
        <location evidence="1">Nucleus</location>
    </subcellularLocation>
</comment>
<dbReference type="Gene3D" id="1.20.920.10">
    <property type="entry name" value="Bromodomain-like"/>
    <property type="match status" value="1"/>
</dbReference>
<evidence type="ECO:0000256" key="5">
    <source>
        <dbReference type="SAM" id="MobiDB-lite"/>
    </source>
</evidence>
<dbReference type="OrthoDB" id="1742084at2759"/>
<dbReference type="InterPro" id="IPR001487">
    <property type="entry name" value="Bromodomain"/>
</dbReference>
<keyword evidence="3" id="KW-0539">Nucleus</keyword>
<feature type="domain" description="Myb-like" evidence="7">
    <location>
        <begin position="1"/>
        <end position="59"/>
    </location>
</feature>
<organism evidence="9 10">
    <name type="scientific">Rhododendron simsii</name>
    <name type="common">Sims's rhododendron</name>
    <dbReference type="NCBI Taxonomy" id="118357"/>
    <lineage>
        <taxon>Eukaryota</taxon>
        <taxon>Viridiplantae</taxon>
        <taxon>Streptophyta</taxon>
        <taxon>Embryophyta</taxon>
        <taxon>Tracheophyta</taxon>
        <taxon>Spermatophyta</taxon>
        <taxon>Magnoliopsida</taxon>
        <taxon>eudicotyledons</taxon>
        <taxon>Gunneridae</taxon>
        <taxon>Pentapetalae</taxon>
        <taxon>asterids</taxon>
        <taxon>Ericales</taxon>
        <taxon>Ericaceae</taxon>
        <taxon>Ericoideae</taxon>
        <taxon>Rhodoreae</taxon>
        <taxon>Rhododendron</taxon>
    </lineage>
</organism>
<dbReference type="Pfam" id="PF00249">
    <property type="entry name" value="Myb_DNA-binding"/>
    <property type="match status" value="1"/>
</dbReference>
<dbReference type="PANTHER" id="PTHR37888:SF11">
    <property type="entry name" value="DNA-BINDING BROMODOMAIN-CONTAINING PROTEIN"/>
    <property type="match status" value="1"/>
</dbReference>
<feature type="compositionally biased region" description="Low complexity" evidence="5">
    <location>
        <begin position="457"/>
        <end position="471"/>
    </location>
</feature>
<reference evidence="9" key="1">
    <citation type="submission" date="2019-11" db="EMBL/GenBank/DDBJ databases">
        <authorList>
            <person name="Liu Y."/>
            <person name="Hou J."/>
            <person name="Li T.-Q."/>
            <person name="Guan C.-H."/>
            <person name="Wu X."/>
            <person name="Wu H.-Z."/>
            <person name="Ling F."/>
            <person name="Zhang R."/>
            <person name="Shi X.-G."/>
            <person name="Ren J.-P."/>
            <person name="Chen E.-F."/>
            <person name="Sun J.-M."/>
        </authorList>
    </citation>
    <scope>NUCLEOTIDE SEQUENCE</scope>
    <source>
        <strain evidence="9">Adult_tree_wgs_1</strain>
        <tissue evidence="9">Leaves</tissue>
    </source>
</reference>
<feature type="compositionally biased region" description="Low complexity" evidence="5">
    <location>
        <begin position="213"/>
        <end position="226"/>
    </location>
</feature>
<evidence type="ECO:0000256" key="4">
    <source>
        <dbReference type="PROSITE-ProRule" id="PRU00035"/>
    </source>
</evidence>
<evidence type="ECO:0008006" key="11">
    <source>
        <dbReference type="Google" id="ProtNLM"/>
    </source>
</evidence>